<evidence type="ECO:0000256" key="4">
    <source>
        <dbReference type="ARBA" id="ARBA00022723"/>
    </source>
</evidence>
<dbReference type="Gene3D" id="2.40.30.40">
    <property type="entry name" value="Peptidase M42, domain 2"/>
    <property type="match status" value="1"/>
</dbReference>
<dbReference type="SUPFAM" id="SSF53187">
    <property type="entry name" value="Zn-dependent exopeptidases"/>
    <property type="match status" value="1"/>
</dbReference>
<dbReference type="InterPro" id="IPR051464">
    <property type="entry name" value="Peptidase_M42_aminopept"/>
</dbReference>
<dbReference type="InterPro" id="IPR008007">
    <property type="entry name" value="Peptidase_M42"/>
</dbReference>
<dbReference type="PANTHER" id="PTHR32481">
    <property type="entry name" value="AMINOPEPTIDASE"/>
    <property type="match status" value="1"/>
</dbReference>
<dbReference type="Gene3D" id="3.40.630.10">
    <property type="entry name" value="Zn peptidases"/>
    <property type="match status" value="1"/>
</dbReference>
<organism evidence="7 8">
    <name type="scientific">Paenibacillus gansuensis</name>
    <dbReference type="NCBI Taxonomy" id="306542"/>
    <lineage>
        <taxon>Bacteria</taxon>
        <taxon>Bacillati</taxon>
        <taxon>Bacillota</taxon>
        <taxon>Bacilli</taxon>
        <taxon>Bacillales</taxon>
        <taxon>Paenibacillaceae</taxon>
        <taxon>Paenibacillus</taxon>
    </lineage>
</organism>
<comment type="caution">
    <text evidence="7">The sequence shown here is derived from an EMBL/GenBank/DDBJ whole genome shotgun (WGS) entry which is preliminary data.</text>
</comment>
<sequence>MKNRIDAEYVKQMLQTILSIPSPSGFTHQVMEAVSKEVRRLGYPYESIPKGGGIITVQGKSDEKVIGLSAHVDTLGAMVRAVKDNGTLRLTPVGGYMMHSIENEYCRIHTRDGRTYTGTILTTRPSVHVYTDARDFKREEAHMEVRIDEKVDSKADVLALGIAAGDFISFDPRTQLLENGYVKSRHLDDKASVAALFGLLELFRRENIIPEYTLKLLISNYEEVGHGSAYIPGDISEFIAVDMGAMGDDLTCTELDVSICAKDSSGPYDYEMTSKMIELAKRDGISFAVDIYPHYGSDASAALHGGSNIKAALIGPGVHASHGMERTHMDAILGTTALLAAYVTTA</sequence>
<evidence type="ECO:0000256" key="3">
    <source>
        <dbReference type="ARBA" id="ARBA00022670"/>
    </source>
</evidence>
<evidence type="ECO:0000313" key="7">
    <source>
        <dbReference type="EMBL" id="MFD2613269.1"/>
    </source>
</evidence>
<comment type="similarity">
    <text evidence="1 6">Belongs to the peptidase M42 family.</text>
</comment>
<dbReference type="InterPro" id="IPR023367">
    <property type="entry name" value="Peptidase_M42_dom2"/>
</dbReference>
<evidence type="ECO:0000313" key="8">
    <source>
        <dbReference type="Proteomes" id="UP001597541"/>
    </source>
</evidence>
<reference evidence="8" key="1">
    <citation type="journal article" date="2019" name="Int. J. Syst. Evol. Microbiol.">
        <title>The Global Catalogue of Microorganisms (GCM) 10K type strain sequencing project: providing services to taxonomists for standard genome sequencing and annotation.</title>
        <authorList>
            <consortium name="The Broad Institute Genomics Platform"/>
            <consortium name="The Broad Institute Genome Sequencing Center for Infectious Disease"/>
            <person name="Wu L."/>
            <person name="Ma J."/>
        </authorList>
    </citation>
    <scope>NUCLEOTIDE SEQUENCE [LARGE SCALE GENOMIC DNA]</scope>
    <source>
        <strain evidence="8">KCTC 3950</strain>
    </source>
</reference>
<dbReference type="CDD" id="cd05657">
    <property type="entry name" value="M42_glucanase_like"/>
    <property type="match status" value="1"/>
</dbReference>
<keyword evidence="8" id="KW-1185">Reference proteome</keyword>
<keyword evidence="4" id="KW-0479">Metal-binding</keyword>
<protein>
    <submittedName>
        <fullName evidence="7">M42 family metallopeptidase</fullName>
    </submittedName>
</protein>
<accession>A0ABW5PDR6</accession>
<keyword evidence="3" id="KW-0645">Protease</keyword>
<keyword evidence="5" id="KW-0378">Hydrolase</keyword>
<dbReference type="Pfam" id="PF05343">
    <property type="entry name" value="Peptidase_M42"/>
    <property type="match status" value="1"/>
</dbReference>
<dbReference type="Proteomes" id="UP001597541">
    <property type="component" value="Unassembled WGS sequence"/>
</dbReference>
<evidence type="ECO:0000256" key="5">
    <source>
        <dbReference type="ARBA" id="ARBA00022801"/>
    </source>
</evidence>
<dbReference type="EMBL" id="JBHUME010000008">
    <property type="protein sequence ID" value="MFD2613269.1"/>
    <property type="molecule type" value="Genomic_DNA"/>
</dbReference>
<evidence type="ECO:0000256" key="6">
    <source>
        <dbReference type="PIRNR" id="PIRNR001123"/>
    </source>
</evidence>
<proteinExistence type="inferred from homology"/>
<gene>
    <name evidence="7" type="ORF">ACFSUF_12635</name>
</gene>
<dbReference type="PANTHER" id="PTHR32481:SF7">
    <property type="entry name" value="AMINOPEPTIDASE YHFE-RELATED"/>
    <property type="match status" value="1"/>
</dbReference>
<keyword evidence="2" id="KW-0031">Aminopeptidase</keyword>
<evidence type="ECO:0000256" key="2">
    <source>
        <dbReference type="ARBA" id="ARBA00022438"/>
    </source>
</evidence>
<evidence type="ECO:0000256" key="1">
    <source>
        <dbReference type="ARBA" id="ARBA00006272"/>
    </source>
</evidence>
<dbReference type="SUPFAM" id="SSF101821">
    <property type="entry name" value="Aminopeptidase/glucanase lid domain"/>
    <property type="match status" value="1"/>
</dbReference>
<name>A0ABW5PDR6_9BACL</name>
<dbReference type="PIRSF" id="PIRSF001123">
    <property type="entry name" value="PepA_GA"/>
    <property type="match status" value="1"/>
</dbReference>
<dbReference type="RefSeq" id="WP_377603268.1">
    <property type="nucleotide sequence ID" value="NZ_JBHUME010000008.1"/>
</dbReference>